<dbReference type="PANTHER" id="PTHR13256:SF16">
    <property type="entry name" value="ALPHA_BETA-TUBULIN-N-ACETYLTRANSFERASE 9"/>
    <property type="match status" value="1"/>
</dbReference>
<dbReference type="Gene3D" id="3.40.630.30">
    <property type="match status" value="1"/>
</dbReference>
<comment type="similarity">
    <text evidence="1">Belongs to the acetyltransferase family. GNAT subfamily.</text>
</comment>
<name>A0A8H3VSH3_VENIN</name>
<dbReference type="EMBL" id="WNWS01000695">
    <property type="protein sequence ID" value="KAE9964400.1"/>
    <property type="molecule type" value="Genomic_DNA"/>
</dbReference>
<sequence>MKLNATTSISTSKILLVPYSPHHVPQYHTWMQNPTLQKLTASEPLSLEEEYAMQESWREDGDKLTFIACLPVKKEGEEEGNGGKGEGEKKVVQGGLDDEDDGMIGDVNLFLSEDDEEEENGPQNQRQQTKSVIGEIEIMVATPSARGKGHGKAILITFLWYIIQNTSAILLEYTKTADATLRYLRVRIDAENQTSISLFQKVGFTKRSPTPNYFNEIELRLSPSDATLLFKEMQEPSIVLYELPAAVAKQKAQ</sequence>
<dbReference type="Pfam" id="PF13302">
    <property type="entry name" value="Acetyltransf_3"/>
    <property type="match status" value="1"/>
</dbReference>
<dbReference type="SUPFAM" id="SSF55729">
    <property type="entry name" value="Acyl-CoA N-acyltransferases (Nat)"/>
    <property type="match status" value="1"/>
</dbReference>
<evidence type="ECO:0000256" key="4">
    <source>
        <dbReference type="SAM" id="MobiDB-lite"/>
    </source>
</evidence>
<keyword evidence="9" id="KW-1185">Reference proteome</keyword>
<dbReference type="InterPro" id="IPR016181">
    <property type="entry name" value="Acyl_CoA_acyltransferase"/>
</dbReference>
<feature type="region of interest" description="Disordered" evidence="4">
    <location>
        <begin position="75"/>
        <end position="97"/>
    </location>
</feature>
<gene>
    <name evidence="7" type="ORF">EG327_000502</name>
    <name evidence="6" type="ORF">EG328_010488</name>
</gene>
<dbReference type="InterPro" id="IPR039135">
    <property type="entry name" value="NAT9-like"/>
</dbReference>
<dbReference type="PANTHER" id="PTHR13256">
    <property type="entry name" value="N-ACETYLTRANSFERASE 9"/>
    <property type="match status" value="1"/>
</dbReference>
<evidence type="ECO:0000313" key="6">
    <source>
        <dbReference type="EMBL" id="KAE9964400.1"/>
    </source>
</evidence>
<evidence type="ECO:0000313" key="7">
    <source>
        <dbReference type="EMBL" id="KAE9994220.1"/>
    </source>
</evidence>
<dbReference type="AlphaFoldDB" id="A0A8H3VSH3"/>
<dbReference type="EMBL" id="WNWR01000011">
    <property type="protein sequence ID" value="KAE9994220.1"/>
    <property type="molecule type" value="Genomic_DNA"/>
</dbReference>
<protein>
    <recommendedName>
        <fullName evidence="5">N-acetyltransferase domain-containing protein</fullName>
    </recommendedName>
</protein>
<proteinExistence type="inferred from homology"/>
<evidence type="ECO:0000259" key="5">
    <source>
        <dbReference type="Pfam" id="PF13302"/>
    </source>
</evidence>
<keyword evidence="3" id="KW-0012">Acyltransferase</keyword>
<evidence type="ECO:0000313" key="8">
    <source>
        <dbReference type="Proteomes" id="UP000447873"/>
    </source>
</evidence>
<evidence type="ECO:0000256" key="1">
    <source>
        <dbReference type="ARBA" id="ARBA00009342"/>
    </source>
</evidence>
<evidence type="ECO:0000313" key="9">
    <source>
        <dbReference type="Proteomes" id="UP000490939"/>
    </source>
</evidence>
<keyword evidence="2" id="KW-0808">Transferase</keyword>
<feature type="domain" description="N-acetyltransferase" evidence="5">
    <location>
        <begin position="14"/>
        <end position="205"/>
    </location>
</feature>
<reference evidence="7 9" key="1">
    <citation type="submission" date="2019-07" db="EMBL/GenBank/DDBJ databases">
        <title>Venturia inaequalis Genome Resource.</title>
        <authorList>
            <person name="Lichtner F.J."/>
        </authorList>
    </citation>
    <scope>NUCLEOTIDE SEQUENCE [LARGE SCALE GENOMIC DNA]</scope>
    <source>
        <strain evidence="6 8">120213</strain>
        <strain evidence="7 9">DMI_063113</strain>
    </source>
</reference>
<comment type="caution">
    <text evidence="7">The sequence shown here is derived from an EMBL/GenBank/DDBJ whole genome shotgun (WGS) entry which is preliminary data.</text>
</comment>
<dbReference type="Proteomes" id="UP000490939">
    <property type="component" value="Unassembled WGS sequence"/>
</dbReference>
<dbReference type="InterPro" id="IPR000182">
    <property type="entry name" value="GNAT_dom"/>
</dbReference>
<evidence type="ECO:0000256" key="3">
    <source>
        <dbReference type="ARBA" id="ARBA00023315"/>
    </source>
</evidence>
<accession>A0A8H3VSH3</accession>
<evidence type="ECO:0000256" key="2">
    <source>
        <dbReference type="ARBA" id="ARBA00022679"/>
    </source>
</evidence>
<organism evidence="7 9">
    <name type="scientific">Venturia inaequalis</name>
    <name type="common">Apple scab fungus</name>
    <dbReference type="NCBI Taxonomy" id="5025"/>
    <lineage>
        <taxon>Eukaryota</taxon>
        <taxon>Fungi</taxon>
        <taxon>Dikarya</taxon>
        <taxon>Ascomycota</taxon>
        <taxon>Pezizomycotina</taxon>
        <taxon>Dothideomycetes</taxon>
        <taxon>Pleosporomycetidae</taxon>
        <taxon>Venturiales</taxon>
        <taxon>Venturiaceae</taxon>
        <taxon>Venturia</taxon>
    </lineage>
</organism>
<dbReference type="GO" id="GO:0008080">
    <property type="term" value="F:N-acetyltransferase activity"/>
    <property type="evidence" value="ECO:0007669"/>
    <property type="project" value="InterPro"/>
</dbReference>
<dbReference type="Proteomes" id="UP000447873">
    <property type="component" value="Unassembled WGS sequence"/>
</dbReference>